<dbReference type="EMBL" id="AQGV01000011">
    <property type="protein sequence ID" value="MBE0366770.1"/>
    <property type="molecule type" value="Genomic_DNA"/>
</dbReference>
<dbReference type="Pfam" id="PF02667">
    <property type="entry name" value="SCFA_trans"/>
    <property type="match status" value="1"/>
</dbReference>
<feature type="transmembrane region" description="Helical" evidence="1">
    <location>
        <begin position="243"/>
        <end position="262"/>
    </location>
</feature>
<accession>A0ABR9E944</accession>
<feature type="transmembrane region" description="Helical" evidence="1">
    <location>
        <begin position="416"/>
        <end position="437"/>
    </location>
</feature>
<feature type="transmembrane region" description="Helical" evidence="1">
    <location>
        <begin position="269"/>
        <end position="286"/>
    </location>
</feature>
<dbReference type="PANTHER" id="PTHR41983">
    <property type="entry name" value="SHORT-CHAIN FATTY ACID TRANSPORTER-RELATED"/>
    <property type="match status" value="1"/>
</dbReference>
<keyword evidence="3" id="KW-1185">Reference proteome</keyword>
<protein>
    <submittedName>
        <fullName evidence="2">Short-chain fatty acids transporter</fullName>
    </submittedName>
</protein>
<keyword evidence="1" id="KW-0812">Transmembrane</keyword>
<feature type="transmembrane region" description="Helical" evidence="1">
    <location>
        <begin position="96"/>
        <end position="123"/>
    </location>
</feature>
<feature type="transmembrane region" description="Helical" evidence="1">
    <location>
        <begin position="340"/>
        <end position="364"/>
    </location>
</feature>
<dbReference type="InterPro" id="IPR006160">
    <property type="entry name" value="SCFA_transpt_AtoE"/>
</dbReference>
<gene>
    <name evidence="2" type="primary">atoE</name>
    <name evidence="2" type="ORF">PAUR_a0011</name>
</gene>
<keyword evidence="1" id="KW-1133">Transmembrane helix</keyword>
<dbReference type="RefSeq" id="WP_192506278.1">
    <property type="nucleotide sequence ID" value="NZ_AQGV01000011.1"/>
</dbReference>
<proteinExistence type="predicted"/>
<dbReference type="PANTHER" id="PTHR41983:SF2">
    <property type="entry name" value="SHORT-CHAIN FATTY ACID TRANSPORTER-RELATED"/>
    <property type="match status" value="1"/>
</dbReference>
<feature type="transmembrane region" description="Helical" evidence="1">
    <location>
        <begin position="298"/>
        <end position="319"/>
    </location>
</feature>
<feature type="transmembrane region" description="Helical" evidence="1">
    <location>
        <begin position="384"/>
        <end position="409"/>
    </location>
</feature>
<evidence type="ECO:0000256" key="1">
    <source>
        <dbReference type="SAM" id="Phobius"/>
    </source>
</evidence>
<evidence type="ECO:0000313" key="2">
    <source>
        <dbReference type="EMBL" id="MBE0366770.1"/>
    </source>
</evidence>
<feature type="transmembrane region" description="Helical" evidence="1">
    <location>
        <begin position="21"/>
        <end position="42"/>
    </location>
</feature>
<evidence type="ECO:0000313" key="3">
    <source>
        <dbReference type="Proteomes" id="UP000615755"/>
    </source>
</evidence>
<keyword evidence="1" id="KW-0472">Membrane</keyword>
<feature type="transmembrane region" description="Helical" evidence="1">
    <location>
        <begin position="62"/>
        <end position="84"/>
    </location>
</feature>
<organism evidence="2 3">
    <name type="scientific">Pseudoalteromonas aurantia 208</name>
    <dbReference type="NCBI Taxonomy" id="1314867"/>
    <lineage>
        <taxon>Bacteria</taxon>
        <taxon>Pseudomonadati</taxon>
        <taxon>Pseudomonadota</taxon>
        <taxon>Gammaproteobacteria</taxon>
        <taxon>Alteromonadales</taxon>
        <taxon>Pseudoalteromonadaceae</taxon>
        <taxon>Pseudoalteromonas</taxon>
    </lineage>
</organism>
<sequence>MLYRITRPLTHLVERYLPDPYVFVLILTLIVLTLASTVTPFTPIDAINAWGQGFWTLLTFSMQMLLILVSGYMLASTPICIAVLDKLAQQAKTPALAITLISLVSMLASWINWGFGLVIGALFAKALAKRIDVDYRVLVASAYSGFIVWHGGLSGSVPLTIATQNHFATQTIGLISTTDTLFAPFNLILLGAMLIILPVVNVLLLPPNSKHVLIDKAKLQENDKPLPNTLLNTPAQKLEQNTWLGTSIGLLGCIYLVSYFFIQNKGLNLNSVISVFLFLAILLHKTPANLLNSLQNAIQGGAGIIIQFPFYAGIMAIMIDSGLAQQISSAFVKISTAESLPFWSFISAGLVNIFIPSGGGQWAIQAPVVLPAAMELGADLPRVAMAVAWGDAWTNLIQPFWALPVLAIAGLKAKDIMGFCFIQLLVSGCIIAAILTWL</sequence>
<dbReference type="Proteomes" id="UP000615755">
    <property type="component" value="Unassembled WGS sequence"/>
</dbReference>
<feature type="transmembrane region" description="Helical" evidence="1">
    <location>
        <begin position="181"/>
        <end position="204"/>
    </location>
</feature>
<comment type="caution">
    <text evidence="2">The sequence shown here is derived from an EMBL/GenBank/DDBJ whole genome shotgun (WGS) entry which is preliminary data.</text>
</comment>
<reference evidence="2 3" key="1">
    <citation type="submission" date="2015-03" db="EMBL/GenBank/DDBJ databases">
        <title>Genome sequence of Pseudoalteromonas aurantia.</title>
        <authorList>
            <person name="Xie B.-B."/>
            <person name="Rong J.-C."/>
            <person name="Qin Q.-L."/>
            <person name="Zhang Y.-Z."/>
        </authorList>
    </citation>
    <scope>NUCLEOTIDE SEQUENCE [LARGE SCALE GENOMIC DNA]</scope>
    <source>
        <strain evidence="2 3">208</strain>
    </source>
</reference>
<name>A0ABR9E944_9GAMM</name>
<feature type="transmembrane region" description="Helical" evidence="1">
    <location>
        <begin position="135"/>
        <end position="161"/>
    </location>
</feature>